<dbReference type="Proteomes" id="UP000825935">
    <property type="component" value="Chromosome 33"/>
</dbReference>
<organism evidence="1 2">
    <name type="scientific">Ceratopteris richardii</name>
    <name type="common">Triangle waterfern</name>
    <dbReference type="NCBI Taxonomy" id="49495"/>
    <lineage>
        <taxon>Eukaryota</taxon>
        <taxon>Viridiplantae</taxon>
        <taxon>Streptophyta</taxon>
        <taxon>Embryophyta</taxon>
        <taxon>Tracheophyta</taxon>
        <taxon>Polypodiopsida</taxon>
        <taxon>Polypodiidae</taxon>
        <taxon>Polypodiales</taxon>
        <taxon>Pteridineae</taxon>
        <taxon>Pteridaceae</taxon>
        <taxon>Parkerioideae</taxon>
        <taxon>Ceratopteris</taxon>
    </lineage>
</organism>
<sequence>MNLPALTKNTGAARDIERLREQVYQIPSFIDAHLMYTCFYAPSSIERHQTTCTKHNTCFVLKHESFHLKSFEGNGKQEVHACSSISASRQLAHRCWQTTSAIPTPLHRCWQTTSAIPTPLCMH</sequence>
<evidence type="ECO:0000313" key="2">
    <source>
        <dbReference type="Proteomes" id="UP000825935"/>
    </source>
</evidence>
<reference evidence="1" key="1">
    <citation type="submission" date="2021-08" db="EMBL/GenBank/DDBJ databases">
        <title>WGS assembly of Ceratopteris richardii.</title>
        <authorList>
            <person name="Marchant D.B."/>
            <person name="Chen G."/>
            <person name="Jenkins J."/>
            <person name="Shu S."/>
            <person name="Leebens-Mack J."/>
            <person name="Grimwood J."/>
            <person name="Schmutz J."/>
            <person name="Soltis P."/>
            <person name="Soltis D."/>
            <person name="Chen Z.-H."/>
        </authorList>
    </citation>
    <scope>NUCLEOTIDE SEQUENCE</scope>
    <source>
        <strain evidence="1">Whitten #5841</strain>
        <tissue evidence="1">Leaf</tissue>
    </source>
</reference>
<evidence type="ECO:0000313" key="1">
    <source>
        <dbReference type="EMBL" id="KAH7285159.1"/>
    </source>
</evidence>
<proteinExistence type="predicted"/>
<name>A0A8T2QMK4_CERRI</name>
<protein>
    <submittedName>
        <fullName evidence="1">Uncharacterized protein</fullName>
    </submittedName>
</protein>
<dbReference type="EMBL" id="CM035438">
    <property type="protein sequence ID" value="KAH7285159.1"/>
    <property type="molecule type" value="Genomic_DNA"/>
</dbReference>
<comment type="caution">
    <text evidence="1">The sequence shown here is derived from an EMBL/GenBank/DDBJ whole genome shotgun (WGS) entry which is preliminary data.</text>
</comment>
<keyword evidence="2" id="KW-1185">Reference proteome</keyword>
<accession>A0A8T2QMK4</accession>
<dbReference type="AlphaFoldDB" id="A0A8T2QMK4"/>
<gene>
    <name evidence="1" type="ORF">KP509_33G015900</name>
</gene>